<reference evidence="2 3" key="1">
    <citation type="submission" date="2019-03" db="EMBL/GenBank/DDBJ databases">
        <title>Genomic Encyclopedia of Type Strains, Phase IV (KMG-IV): sequencing the most valuable type-strain genomes for metagenomic binning, comparative biology and taxonomic classification.</title>
        <authorList>
            <person name="Goeker M."/>
        </authorList>
    </citation>
    <scope>NUCLEOTIDE SEQUENCE [LARGE SCALE GENOMIC DNA]</scope>
    <source>
        <strain evidence="2 3">DSM 25903</strain>
    </source>
</reference>
<feature type="chain" id="PRO_5020479113" description="Secreted protein" evidence="1">
    <location>
        <begin position="21"/>
        <end position="88"/>
    </location>
</feature>
<feature type="signal peptide" evidence="1">
    <location>
        <begin position="1"/>
        <end position="20"/>
    </location>
</feature>
<evidence type="ECO:0000313" key="3">
    <source>
        <dbReference type="Proteomes" id="UP000295122"/>
    </source>
</evidence>
<organism evidence="2 3">
    <name type="scientific">Enterovirga rhinocerotis</name>
    <dbReference type="NCBI Taxonomy" id="1339210"/>
    <lineage>
        <taxon>Bacteria</taxon>
        <taxon>Pseudomonadati</taxon>
        <taxon>Pseudomonadota</taxon>
        <taxon>Alphaproteobacteria</taxon>
        <taxon>Hyphomicrobiales</taxon>
        <taxon>Methylobacteriaceae</taxon>
        <taxon>Enterovirga</taxon>
    </lineage>
</organism>
<evidence type="ECO:0000313" key="2">
    <source>
        <dbReference type="EMBL" id="TDR85344.1"/>
    </source>
</evidence>
<sequence>MSFRACAHLSVARLVRTAFATVSAFPATGSSEVRAEAVRTDGAGPLVAPTGMAGASLSDLPQGSVAAAMFRTFPERAGSPVAVQGAAR</sequence>
<accession>A0A4R7BJ40</accession>
<evidence type="ECO:0000256" key="1">
    <source>
        <dbReference type="SAM" id="SignalP"/>
    </source>
</evidence>
<protein>
    <recommendedName>
        <fullName evidence="4">Secreted protein</fullName>
    </recommendedName>
</protein>
<keyword evidence="1" id="KW-0732">Signal</keyword>
<proteinExistence type="predicted"/>
<gene>
    <name evidence="2" type="ORF">EV668_4465</name>
</gene>
<comment type="caution">
    <text evidence="2">The sequence shown here is derived from an EMBL/GenBank/DDBJ whole genome shotgun (WGS) entry which is preliminary data.</text>
</comment>
<dbReference type="AlphaFoldDB" id="A0A4R7BJ40"/>
<keyword evidence="3" id="KW-1185">Reference proteome</keyword>
<dbReference type="Proteomes" id="UP000295122">
    <property type="component" value="Unassembled WGS sequence"/>
</dbReference>
<evidence type="ECO:0008006" key="4">
    <source>
        <dbReference type="Google" id="ProtNLM"/>
    </source>
</evidence>
<name>A0A4R7BJ40_9HYPH</name>
<dbReference type="EMBL" id="SNZR01000017">
    <property type="protein sequence ID" value="TDR85344.1"/>
    <property type="molecule type" value="Genomic_DNA"/>
</dbReference>